<evidence type="ECO:0000256" key="1">
    <source>
        <dbReference type="SAM" id="SignalP"/>
    </source>
</evidence>
<protein>
    <recommendedName>
        <fullName evidence="2">DUF4468 domain-containing protein</fullName>
    </recommendedName>
</protein>
<feature type="domain" description="DUF4468" evidence="2">
    <location>
        <begin position="35"/>
        <end position="120"/>
    </location>
</feature>
<dbReference type="EMBL" id="CP003349">
    <property type="protein sequence ID" value="AFD05922.1"/>
    <property type="molecule type" value="Genomic_DNA"/>
</dbReference>
<feature type="chain" id="PRO_5003613261" description="DUF4468 domain-containing protein" evidence="1">
    <location>
        <begin position="21"/>
        <end position="194"/>
    </location>
</feature>
<organism evidence="3 4">
    <name type="scientific">Solitalea canadensis (strain ATCC 29591 / DSM 3403 / JCM 21819 / LMG 8368 / NBRC 15130 / NCIMB 12057 / USAM 9D)</name>
    <name type="common">Flexibacter canadensis</name>
    <dbReference type="NCBI Taxonomy" id="929556"/>
    <lineage>
        <taxon>Bacteria</taxon>
        <taxon>Pseudomonadati</taxon>
        <taxon>Bacteroidota</taxon>
        <taxon>Sphingobacteriia</taxon>
        <taxon>Sphingobacteriales</taxon>
        <taxon>Sphingobacteriaceae</taxon>
        <taxon>Solitalea</taxon>
    </lineage>
</organism>
<dbReference type="OrthoDB" id="794676at2"/>
<evidence type="ECO:0000259" key="2">
    <source>
        <dbReference type="Pfam" id="PF14730"/>
    </source>
</evidence>
<sequence>MKSSFVIAVILIIGHFSVNAQKNVQIPLRNGKVMYADTVFINNTPKSVIYERSKNWILKNFPIQNKDFNEVNKNDSLITACGSMEFSQMDLHNLNQVVIDYKIQIEVYDNAYVYKFCNFKGRLYEKSQYTSVAASKISIEEDYAQYLKKPKMNDYTRRVKQFYKLINQQLLSFNTDMETKEPVSIEYERGPHLE</sequence>
<evidence type="ECO:0000313" key="3">
    <source>
        <dbReference type="EMBL" id="AFD05922.1"/>
    </source>
</evidence>
<gene>
    <name evidence="3" type="ordered locus">Solca_0804</name>
</gene>
<name>H8KPM4_SOLCM</name>
<dbReference type="KEGG" id="scn:Solca_0804"/>
<dbReference type="Proteomes" id="UP000007590">
    <property type="component" value="Chromosome"/>
</dbReference>
<dbReference type="InterPro" id="IPR027823">
    <property type="entry name" value="DUF4468"/>
</dbReference>
<dbReference type="AlphaFoldDB" id="H8KPM4"/>
<dbReference type="HOGENOM" id="CLU_1401637_0_0_10"/>
<dbReference type="RefSeq" id="WP_014679150.1">
    <property type="nucleotide sequence ID" value="NC_017770.1"/>
</dbReference>
<dbReference type="Pfam" id="PF14730">
    <property type="entry name" value="DUF4468"/>
    <property type="match status" value="1"/>
</dbReference>
<dbReference type="CDD" id="cd12190">
    <property type="entry name" value="Bacova_04320_like"/>
    <property type="match status" value="1"/>
</dbReference>
<accession>H8KPM4</accession>
<dbReference type="STRING" id="929556.Solca_0804"/>
<evidence type="ECO:0000313" key="4">
    <source>
        <dbReference type="Proteomes" id="UP000007590"/>
    </source>
</evidence>
<keyword evidence="1" id="KW-0732">Signal</keyword>
<proteinExistence type="predicted"/>
<keyword evidence="4" id="KW-1185">Reference proteome</keyword>
<dbReference type="Gene3D" id="3.30.530.80">
    <property type="match status" value="1"/>
</dbReference>
<feature type="signal peptide" evidence="1">
    <location>
        <begin position="1"/>
        <end position="20"/>
    </location>
</feature>
<reference evidence="3" key="1">
    <citation type="submission" date="2012-02" db="EMBL/GenBank/DDBJ databases">
        <title>The complete genome of Solitalea canadensis DSM 3403.</title>
        <authorList>
            <consortium name="US DOE Joint Genome Institute (JGI-PGF)"/>
            <person name="Lucas S."/>
            <person name="Copeland A."/>
            <person name="Lapidus A."/>
            <person name="Glavina del Rio T."/>
            <person name="Dalin E."/>
            <person name="Tice H."/>
            <person name="Bruce D."/>
            <person name="Goodwin L."/>
            <person name="Pitluck S."/>
            <person name="Peters L."/>
            <person name="Ovchinnikova G."/>
            <person name="Lu M."/>
            <person name="Kyrpides N."/>
            <person name="Mavromatis K."/>
            <person name="Ivanova N."/>
            <person name="Brettin T."/>
            <person name="Detter J.C."/>
            <person name="Han C."/>
            <person name="Larimer F."/>
            <person name="Land M."/>
            <person name="Hauser L."/>
            <person name="Markowitz V."/>
            <person name="Cheng J.-F."/>
            <person name="Hugenholtz P."/>
            <person name="Woyke T."/>
            <person name="Wu D."/>
            <person name="Spring S."/>
            <person name="Schroeder M."/>
            <person name="Kopitz M."/>
            <person name="Brambilla E."/>
            <person name="Klenk H.-P."/>
            <person name="Eisen J.A."/>
        </authorList>
    </citation>
    <scope>NUCLEOTIDE SEQUENCE</scope>
    <source>
        <strain evidence="3">DSM 3403</strain>
    </source>
</reference>